<dbReference type="Gene3D" id="1.10.10.10">
    <property type="entry name" value="Winged helix-like DNA-binding domain superfamily/Winged helix DNA-binding domain"/>
    <property type="match status" value="1"/>
</dbReference>
<reference evidence="2" key="1">
    <citation type="submission" date="2018-06" db="EMBL/GenBank/DDBJ databases">
        <authorList>
            <person name="Zhirakovskaya E."/>
        </authorList>
    </citation>
    <scope>NUCLEOTIDE SEQUENCE</scope>
</reference>
<feature type="domain" description="RNA polymerase sigma-70 ECF-like HTH" evidence="1">
    <location>
        <begin position="5"/>
        <end position="177"/>
    </location>
</feature>
<evidence type="ECO:0000259" key="1">
    <source>
        <dbReference type="Pfam" id="PF07638"/>
    </source>
</evidence>
<evidence type="ECO:0000313" key="2">
    <source>
        <dbReference type="EMBL" id="VAW44427.1"/>
    </source>
</evidence>
<name>A0A3B0W130_9ZZZZ</name>
<gene>
    <name evidence="2" type="ORF">MNBD_GAMMA03-891</name>
</gene>
<protein>
    <recommendedName>
        <fullName evidence="1">RNA polymerase sigma-70 ECF-like HTH domain-containing protein</fullName>
    </recommendedName>
</protein>
<dbReference type="InterPro" id="IPR053812">
    <property type="entry name" value="HTH_Sigma70_ECF-like"/>
</dbReference>
<accession>A0A3B0W130</accession>
<dbReference type="EMBL" id="UOFC01000007">
    <property type="protein sequence ID" value="VAW44427.1"/>
    <property type="molecule type" value="Genomic_DNA"/>
</dbReference>
<proteinExistence type="predicted"/>
<dbReference type="AlphaFoldDB" id="A0A3B0W130"/>
<organism evidence="2">
    <name type="scientific">hydrothermal vent metagenome</name>
    <dbReference type="NCBI Taxonomy" id="652676"/>
    <lineage>
        <taxon>unclassified sequences</taxon>
        <taxon>metagenomes</taxon>
        <taxon>ecological metagenomes</taxon>
    </lineage>
</organism>
<dbReference type="SUPFAM" id="SSF88659">
    <property type="entry name" value="Sigma3 and sigma4 domains of RNA polymerase sigma factors"/>
    <property type="match status" value="1"/>
</dbReference>
<dbReference type="Pfam" id="PF07638">
    <property type="entry name" value="Sigma70_ECF"/>
    <property type="match status" value="1"/>
</dbReference>
<dbReference type="InterPro" id="IPR013324">
    <property type="entry name" value="RNA_pol_sigma_r3/r4-like"/>
</dbReference>
<sequence length="190" mass="22180">MHSLENITRFLNNDTLINQDKLDKVFELLYPEVKKIANSQLAKTMQPPDVTPTVLVNECYIRLKNSVSVDLKNRKHFFSLVSRCMRFYLVDLVRQQYSLKNLHTAKLNITQITGDDTFETDIIELDYALDKLERMNTELLNIVELRFFSGFSLDEVAELLGSNKAKIYRKWLLAKAILLNFIDEKNETQT</sequence>
<dbReference type="InterPro" id="IPR036388">
    <property type="entry name" value="WH-like_DNA-bd_sf"/>
</dbReference>